<dbReference type="PROSITE" id="PS00135">
    <property type="entry name" value="TRYPSIN_SER"/>
    <property type="match status" value="1"/>
</dbReference>
<dbReference type="PRINTS" id="PR00722">
    <property type="entry name" value="CHYMOTRYPSIN"/>
</dbReference>
<dbReference type="InterPro" id="IPR009003">
    <property type="entry name" value="Peptidase_S1_PA"/>
</dbReference>
<accession>A0A1E3WEL4</accession>
<dbReference type="OrthoDB" id="9813836at2"/>
<evidence type="ECO:0000259" key="5">
    <source>
        <dbReference type="PROSITE" id="PS50240"/>
    </source>
</evidence>
<dbReference type="EMBL" id="MDCJ01000007">
    <property type="protein sequence ID" value="ODS04190.1"/>
    <property type="molecule type" value="Genomic_DNA"/>
</dbReference>
<feature type="chain" id="PRO_5009139410" evidence="4">
    <location>
        <begin position="19"/>
        <end position="347"/>
    </location>
</feature>
<evidence type="ECO:0000313" key="6">
    <source>
        <dbReference type="EMBL" id="ODS04190.1"/>
    </source>
</evidence>
<comment type="similarity">
    <text evidence="1">Belongs to the peptidase S1 family.</text>
</comment>
<dbReference type="EC" id="3.4.21.5" evidence="6"/>
<sequence>MRKAVMVSLLSFSAAAHTSDISTYIVNGSDANVGDFPSFASLFYEDDRQYSTRSFCGATIINDYYVLTAAHCVAADSSQLPHITVAASLQNENNYAPLTYPRVIEYYIPNGFENERDILWPDDIAILKLDRSIGSGDLYSSLNFSKNRGFTVADRFIAVGHGKNDYLEVPAANSPNLQEVELTYIDNATCIAALGTNISDKQICFDGADDGGDKDSICSGDSGGPVYYQENGTGPRIQVGVASFGFERCGDRTKAVTSVFTDVYDYKSWIDNVITGNVSPTYYIQVQNGQRVLVNPTTVTQTSSASSGSSGGSASVISLLGLLFISLMRHCSRVHMSCSSNYLRSQN</sequence>
<keyword evidence="3 6" id="KW-0378">Hydrolase</keyword>
<name>A0A1E3WEL4_9VIBR</name>
<keyword evidence="4" id="KW-0732">Signal</keyword>
<comment type="caution">
    <text evidence="6">The sequence shown here is derived from an EMBL/GenBank/DDBJ whole genome shotgun (WGS) entry which is preliminary data.</text>
</comment>
<gene>
    <name evidence="6" type="ORF">VSF3289_03321</name>
</gene>
<dbReference type="Gene3D" id="2.40.10.10">
    <property type="entry name" value="Trypsin-like serine proteases"/>
    <property type="match status" value="2"/>
</dbReference>
<dbReference type="PANTHER" id="PTHR24276:SF98">
    <property type="entry name" value="FI18310P1-RELATED"/>
    <property type="match status" value="1"/>
</dbReference>
<dbReference type="InterPro" id="IPR033116">
    <property type="entry name" value="TRYPSIN_SER"/>
</dbReference>
<dbReference type="AlphaFoldDB" id="A0A1E3WEL4"/>
<evidence type="ECO:0000313" key="7">
    <source>
        <dbReference type="Proteomes" id="UP000095131"/>
    </source>
</evidence>
<proteinExistence type="inferred from homology"/>
<dbReference type="PANTHER" id="PTHR24276">
    <property type="entry name" value="POLYSERASE-RELATED"/>
    <property type="match status" value="1"/>
</dbReference>
<evidence type="ECO:0000256" key="2">
    <source>
        <dbReference type="ARBA" id="ARBA00023157"/>
    </source>
</evidence>
<keyword evidence="3" id="KW-0720">Serine protease</keyword>
<dbReference type="RefSeq" id="WP_069447502.1">
    <property type="nucleotide sequence ID" value="NZ_MDCJ01000007.1"/>
</dbReference>
<dbReference type="PROSITE" id="PS00134">
    <property type="entry name" value="TRYPSIN_HIS"/>
    <property type="match status" value="1"/>
</dbReference>
<keyword evidence="3" id="KW-0645">Protease</keyword>
<dbReference type="SMR" id="A0A1E3WEL4"/>
<dbReference type="InterPro" id="IPR043504">
    <property type="entry name" value="Peptidase_S1_PA_chymotrypsin"/>
</dbReference>
<dbReference type="PROSITE" id="PS50240">
    <property type="entry name" value="TRYPSIN_DOM"/>
    <property type="match status" value="1"/>
</dbReference>
<dbReference type="SUPFAM" id="SSF50494">
    <property type="entry name" value="Trypsin-like serine proteases"/>
    <property type="match status" value="1"/>
</dbReference>
<dbReference type="SMART" id="SM00020">
    <property type="entry name" value="Tryp_SPc"/>
    <property type="match status" value="1"/>
</dbReference>
<evidence type="ECO:0000256" key="1">
    <source>
        <dbReference type="ARBA" id="ARBA00007664"/>
    </source>
</evidence>
<dbReference type="Pfam" id="PF00089">
    <property type="entry name" value="Trypsin"/>
    <property type="match status" value="1"/>
</dbReference>
<dbReference type="InterPro" id="IPR018114">
    <property type="entry name" value="TRYPSIN_HIS"/>
</dbReference>
<organism evidence="6 7">
    <name type="scientific">Vibrio scophthalmi</name>
    <dbReference type="NCBI Taxonomy" id="45658"/>
    <lineage>
        <taxon>Bacteria</taxon>
        <taxon>Pseudomonadati</taxon>
        <taxon>Pseudomonadota</taxon>
        <taxon>Gammaproteobacteria</taxon>
        <taxon>Vibrionales</taxon>
        <taxon>Vibrionaceae</taxon>
        <taxon>Vibrio</taxon>
    </lineage>
</organism>
<evidence type="ECO:0000256" key="3">
    <source>
        <dbReference type="RuleBase" id="RU363034"/>
    </source>
</evidence>
<evidence type="ECO:0000256" key="4">
    <source>
        <dbReference type="SAM" id="SignalP"/>
    </source>
</evidence>
<protein>
    <submittedName>
        <fullName evidence="6">Thrombin</fullName>
        <ecNumber evidence="6">3.4.21.5</ecNumber>
    </submittedName>
</protein>
<dbReference type="GO" id="GO:0004252">
    <property type="term" value="F:serine-type endopeptidase activity"/>
    <property type="evidence" value="ECO:0007669"/>
    <property type="project" value="UniProtKB-EC"/>
</dbReference>
<dbReference type="Proteomes" id="UP000095131">
    <property type="component" value="Unassembled WGS sequence"/>
</dbReference>
<dbReference type="InterPro" id="IPR050430">
    <property type="entry name" value="Peptidase_S1"/>
</dbReference>
<feature type="signal peptide" evidence="4">
    <location>
        <begin position="1"/>
        <end position="18"/>
    </location>
</feature>
<dbReference type="InterPro" id="IPR001254">
    <property type="entry name" value="Trypsin_dom"/>
</dbReference>
<dbReference type="GO" id="GO:0006508">
    <property type="term" value="P:proteolysis"/>
    <property type="evidence" value="ECO:0007669"/>
    <property type="project" value="UniProtKB-KW"/>
</dbReference>
<feature type="domain" description="Peptidase S1" evidence="5">
    <location>
        <begin position="25"/>
        <end position="275"/>
    </location>
</feature>
<dbReference type="InterPro" id="IPR001314">
    <property type="entry name" value="Peptidase_S1A"/>
</dbReference>
<dbReference type="CDD" id="cd00190">
    <property type="entry name" value="Tryp_SPc"/>
    <property type="match status" value="1"/>
</dbReference>
<reference evidence="6 7" key="1">
    <citation type="submission" date="2016-08" db="EMBL/GenBank/DDBJ databases">
        <title>Genome sequencing of Vibrio scophthalmi strain FP3289, an isolated from Paralichthys olivaceus.</title>
        <authorList>
            <person name="Han H.-J."/>
        </authorList>
    </citation>
    <scope>NUCLEOTIDE SEQUENCE [LARGE SCALE GENOMIC DNA]</scope>
    <source>
        <strain evidence="6 7">FP3289</strain>
    </source>
</reference>
<keyword evidence="2" id="KW-1015">Disulfide bond</keyword>
<dbReference type="PATRIC" id="fig|45658.8.peg.3277"/>